<feature type="region of interest" description="Disordered" evidence="1">
    <location>
        <begin position="1"/>
        <end position="25"/>
    </location>
</feature>
<dbReference type="OrthoDB" id="2745177at2759"/>
<evidence type="ECO:0000256" key="1">
    <source>
        <dbReference type="SAM" id="MobiDB-lite"/>
    </source>
</evidence>
<dbReference type="InParanoid" id="S8EGT3"/>
<dbReference type="AlphaFoldDB" id="S8EGT3"/>
<dbReference type="HOGENOM" id="CLU_010790_2_3_1"/>
<dbReference type="eggNOG" id="ENOG502SAM6">
    <property type="taxonomic scope" value="Eukaryota"/>
</dbReference>
<protein>
    <recommendedName>
        <fullName evidence="2">F-box domain-containing protein</fullName>
    </recommendedName>
</protein>
<name>S8EGT3_FOMSC</name>
<gene>
    <name evidence="3" type="ORF">FOMPIDRAFT_1047796</name>
</gene>
<dbReference type="EMBL" id="KE504135">
    <property type="protein sequence ID" value="EPT02434.1"/>
    <property type="molecule type" value="Genomic_DNA"/>
</dbReference>
<feature type="compositionally biased region" description="Basic residues" evidence="1">
    <location>
        <begin position="1"/>
        <end position="11"/>
    </location>
</feature>
<dbReference type="InterPro" id="IPR036047">
    <property type="entry name" value="F-box-like_dom_sf"/>
</dbReference>
<keyword evidence="4" id="KW-1185">Reference proteome</keyword>
<feature type="domain" description="F-box" evidence="2">
    <location>
        <begin position="40"/>
        <end position="89"/>
    </location>
</feature>
<accession>S8EGT3</accession>
<evidence type="ECO:0000313" key="3">
    <source>
        <dbReference type="EMBL" id="EPT02434.1"/>
    </source>
</evidence>
<reference evidence="3 4" key="1">
    <citation type="journal article" date="2012" name="Science">
        <title>The Paleozoic origin of enzymatic lignin decomposition reconstructed from 31 fungal genomes.</title>
        <authorList>
            <person name="Floudas D."/>
            <person name="Binder M."/>
            <person name="Riley R."/>
            <person name="Barry K."/>
            <person name="Blanchette R.A."/>
            <person name="Henrissat B."/>
            <person name="Martinez A.T."/>
            <person name="Otillar R."/>
            <person name="Spatafora J.W."/>
            <person name="Yadav J.S."/>
            <person name="Aerts A."/>
            <person name="Benoit I."/>
            <person name="Boyd A."/>
            <person name="Carlson A."/>
            <person name="Copeland A."/>
            <person name="Coutinho P.M."/>
            <person name="de Vries R.P."/>
            <person name="Ferreira P."/>
            <person name="Findley K."/>
            <person name="Foster B."/>
            <person name="Gaskell J."/>
            <person name="Glotzer D."/>
            <person name="Gorecki P."/>
            <person name="Heitman J."/>
            <person name="Hesse C."/>
            <person name="Hori C."/>
            <person name="Igarashi K."/>
            <person name="Jurgens J.A."/>
            <person name="Kallen N."/>
            <person name="Kersten P."/>
            <person name="Kohler A."/>
            <person name="Kuees U."/>
            <person name="Kumar T.K.A."/>
            <person name="Kuo A."/>
            <person name="LaButti K."/>
            <person name="Larrondo L.F."/>
            <person name="Lindquist E."/>
            <person name="Ling A."/>
            <person name="Lombard V."/>
            <person name="Lucas S."/>
            <person name="Lundell T."/>
            <person name="Martin R."/>
            <person name="McLaughlin D.J."/>
            <person name="Morgenstern I."/>
            <person name="Morin E."/>
            <person name="Murat C."/>
            <person name="Nagy L.G."/>
            <person name="Nolan M."/>
            <person name="Ohm R.A."/>
            <person name="Patyshakuliyeva A."/>
            <person name="Rokas A."/>
            <person name="Ruiz-Duenas F.J."/>
            <person name="Sabat G."/>
            <person name="Salamov A."/>
            <person name="Samejima M."/>
            <person name="Schmutz J."/>
            <person name="Slot J.C."/>
            <person name="St John F."/>
            <person name="Stenlid J."/>
            <person name="Sun H."/>
            <person name="Sun S."/>
            <person name="Syed K."/>
            <person name="Tsang A."/>
            <person name="Wiebenga A."/>
            <person name="Young D."/>
            <person name="Pisabarro A."/>
            <person name="Eastwood D.C."/>
            <person name="Martin F."/>
            <person name="Cullen D."/>
            <person name="Grigoriev I.V."/>
            <person name="Hibbett D.S."/>
        </authorList>
    </citation>
    <scope>NUCLEOTIDE SEQUENCE</scope>
    <source>
        <strain evidence="4">FP-58527</strain>
    </source>
</reference>
<dbReference type="PROSITE" id="PS50181">
    <property type="entry name" value="FBOX"/>
    <property type="match status" value="1"/>
</dbReference>
<dbReference type="InterPro" id="IPR001810">
    <property type="entry name" value="F-box_dom"/>
</dbReference>
<sequence length="623" mass="71421">MPPKKAKRSKAKAAQGTGPKGVDAKTVGRWRSVRGRRGGLQAFMDMPVDVIQEICLFLHPQDLLSLSRVTKNFHEHLMSKNSAWIWKQSLGRVDGLPPRPSELIEPAWIALVYSPTCTLCGNGRATDVYWVVLARVCATCRKDVFVADNKVRTILNDSQASLVRGGIPSNTLIQIEGVTGFKKRCYFVPQLMDALQAYEALPHPRYLYMKPFIDEWQKRTKAHTEFASKCINWTSAQRKAEKLEAQRITTARLTDIGARLRDLGWDREVDFLVKEDFKPLSDFNPLWQVKALTDRAWQNMRSELLLHMEDVKAQRLERETWVIWTQRWDILDTVGKELLDRYYAKHPETMLYRLRIADLALEKEVRNIMCKPRDVDVGKEQFLALEGAIEAIVDRWQTRVCKQFRGLLTGGKIKASKDIDVLILATTMFSGCDWPRTHQEFPEVVGNFGVRPYNQAYAGQDAYRHFIGEQHAHCYAGCTGTSIRPVRPNSLMRMIVEICGKDPDTATAAEMDALDVWLIAGQDSHARNWRNAMRYVARRDATEWRLATAEERAALKPKELELLRKRKVWTCSRCDQPCTPTTRDCIEEHLNSEHGVRTRDITEEDLQYNQTLASCVMADCPLI</sequence>
<dbReference type="SUPFAM" id="SSF81383">
    <property type="entry name" value="F-box domain"/>
    <property type="match status" value="1"/>
</dbReference>
<evidence type="ECO:0000259" key="2">
    <source>
        <dbReference type="PROSITE" id="PS50181"/>
    </source>
</evidence>
<organism evidence="3 4">
    <name type="scientific">Fomitopsis schrenkii</name>
    <name type="common">Brown rot fungus</name>
    <dbReference type="NCBI Taxonomy" id="2126942"/>
    <lineage>
        <taxon>Eukaryota</taxon>
        <taxon>Fungi</taxon>
        <taxon>Dikarya</taxon>
        <taxon>Basidiomycota</taxon>
        <taxon>Agaricomycotina</taxon>
        <taxon>Agaricomycetes</taxon>
        <taxon>Polyporales</taxon>
        <taxon>Fomitopsis</taxon>
    </lineage>
</organism>
<evidence type="ECO:0000313" key="4">
    <source>
        <dbReference type="Proteomes" id="UP000015241"/>
    </source>
</evidence>
<dbReference type="Pfam" id="PF00646">
    <property type="entry name" value="F-box"/>
    <property type="match status" value="1"/>
</dbReference>
<dbReference type="Proteomes" id="UP000015241">
    <property type="component" value="Unassembled WGS sequence"/>
</dbReference>
<dbReference type="CDD" id="cd09917">
    <property type="entry name" value="F-box_SF"/>
    <property type="match status" value="1"/>
</dbReference>
<proteinExistence type="predicted"/>